<gene>
    <name evidence="2" type="ORF">Q9R02_11260</name>
</gene>
<dbReference type="InterPro" id="IPR036196">
    <property type="entry name" value="Ptyr_pPase_sf"/>
</dbReference>
<dbReference type="InterPro" id="IPR050438">
    <property type="entry name" value="LMW_PTPase"/>
</dbReference>
<evidence type="ECO:0000313" key="2">
    <source>
        <dbReference type="EMBL" id="MDP5227734.1"/>
    </source>
</evidence>
<dbReference type="Pfam" id="PF01451">
    <property type="entry name" value="LMWPc"/>
    <property type="match status" value="1"/>
</dbReference>
<dbReference type="Gene3D" id="3.40.50.2300">
    <property type="match status" value="1"/>
</dbReference>
<dbReference type="Proteomes" id="UP001232725">
    <property type="component" value="Unassembled WGS sequence"/>
</dbReference>
<dbReference type="SMART" id="SM00226">
    <property type="entry name" value="LMWPc"/>
    <property type="match status" value="1"/>
</dbReference>
<dbReference type="InterPro" id="IPR023485">
    <property type="entry name" value="Ptyr_pPase"/>
</dbReference>
<accession>A0ABT9IRH7</accession>
<protein>
    <recommendedName>
        <fullName evidence="1">Phosphotyrosine protein phosphatase I domain-containing protein</fullName>
    </recommendedName>
</protein>
<feature type="domain" description="Phosphotyrosine protein phosphatase I" evidence="1">
    <location>
        <begin position="18"/>
        <end position="211"/>
    </location>
</feature>
<proteinExistence type="predicted"/>
<dbReference type="SUPFAM" id="SSF52788">
    <property type="entry name" value="Phosphotyrosine protein phosphatases I"/>
    <property type="match status" value="1"/>
</dbReference>
<evidence type="ECO:0000259" key="1">
    <source>
        <dbReference type="SMART" id="SM00226"/>
    </source>
</evidence>
<organism evidence="2 3">
    <name type="scientific">Arthrobacter horti</name>
    <dbReference type="NCBI Taxonomy" id="3068273"/>
    <lineage>
        <taxon>Bacteria</taxon>
        <taxon>Bacillati</taxon>
        <taxon>Actinomycetota</taxon>
        <taxon>Actinomycetes</taxon>
        <taxon>Micrococcales</taxon>
        <taxon>Micrococcaceae</taxon>
        <taxon>Arthrobacter</taxon>
    </lineage>
</organism>
<dbReference type="RefSeq" id="WP_305996788.1">
    <property type="nucleotide sequence ID" value="NZ_JAVALS010000007.1"/>
</dbReference>
<evidence type="ECO:0000313" key="3">
    <source>
        <dbReference type="Proteomes" id="UP001232725"/>
    </source>
</evidence>
<dbReference type="PANTHER" id="PTHR11717:SF31">
    <property type="entry name" value="LOW MOLECULAR WEIGHT PROTEIN-TYROSINE-PHOSPHATASE ETP-RELATED"/>
    <property type="match status" value="1"/>
</dbReference>
<comment type="caution">
    <text evidence="2">The sequence shown here is derived from an EMBL/GenBank/DDBJ whole genome shotgun (WGS) entry which is preliminary data.</text>
</comment>
<keyword evidence="3" id="KW-1185">Reference proteome</keyword>
<name>A0ABT9IRH7_9MICC</name>
<sequence>MSRRLRREEEPHPEDEVVTILTVCVGNVCRSPLAEQLIRARLAEYRLDHVELASAGLGAMVGEPMQPLPARWSQHYGGDPRGAVGKQICENYVQAADVILTLTRELRDQLVREYPRALSRTFSLGEFVALLELAGSLNAPAPRSFFEAHQDDERDYSQAGRFRELVRAAGQRRSLVAGVQDDVKDPMGRSEAFHEAVAAQIDGLSTRLVLGLQRRLQED</sequence>
<dbReference type="EMBL" id="JAVALS010000007">
    <property type="protein sequence ID" value="MDP5227734.1"/>
    <property type="molecule type" value="Genomic_DNA"/>
</dbReference>
<reference evidence="2 3" key="1">
    <citation type="submission" date="2023-08" db="EMBL/GenBank/DDBJ databases">
        <title>Arthrobacter horti sp. nov., isolated from forest soil.</title>
        <authorList>
            <person name="Park M."/>
        </authorList>
    </citation>
    <scope>NUCLEOTIDE SEQUENCE [LARGE SCALE GENOMIC DNA]</scope>
    <source>
        <strain evidence="2 3">YJM1</strain>
    </source>
</reference>
<dbReference type="PANTHER" id="PTHR11717">
    <property type="entry name" value="LOW MOLECULAR WEIGHT PROTEIN TYROSINE PHOSPHATASE"/>
    <property type="match status" value="1"/>
</dbReference>